<name>A0A1I2MVN7_9ACTN</name>
<evidence type="ECO:0000313" key="3">
    <source>
        <dbReference type="Proteomes" id="UP000199323"/>
    </source>
</evidence>
<protein>
    <submittedName>
        <fullName evidence="2">Pimeloyl-ACP methyl ester carboxylesterase</fullName>
    </submittedName>
</protein>
<dbReference type="AlphaFoldDB" id="A0A1I2MVN7"/>
<dbReference type="GO" id="GO:0046464">
    <property type="term" value="P:acylglycerol catabolic process"/>
    <property type="evidence" value="ECO:0007669"/>
    <property type="project" value="TreeGrafter"/>
</dbReference>
<evidence type="ECO:0000259" key="1">
    <source>
        <dbReference type="Pfam" id="PF00561"/>
    </source>
</evidence>
<dbReference type="GO" id="GO:0016020">
    <property type="term" value="C:membrane"/>
    <property type="evidence" value="ECO:0007669"/>
    <property type="project" value="TreeGrafter"/>
</dbReference>
<dbReference type="PANTHER" id="PTHR43798:SF33">
    <property type="entry name" value="HYDROLASE, PUTATIVE (AFU_ORTHOLOGUE AFUA_2G14860)-RELATED"/>
    <property type="match status" value="1"/>
</dbReference>
<dbReference type="InterPro" id="IPR050266">
    <property type="entry name" value="AB_hydrolase_sf"/>
</dbReference>
<feature type="domain" description="AB hydrolase-1" evidence="1">
    <location>
        <begin position="41"/>
        <end position="284"/>
    </location>
</feature>
<dbReference type="STRING" id="380248.SAMN05216251_1439"/>
<dbReference type="InterPro" id="IPR029058">
    <property type="entry name" value="AB_hydrolase_fold"/>
</dbReference>
<dbReference type="PANTHER" id="PTHR43798">
    <property type="entry name" value="MONOACYLGLYCEROL LIPASE"/>
    <property type="match status" value="1"/>
</dbReference>
<dbReference type="Gene3D" id="3.40.50.1820">
    <property type="entry name" value="alpha/beta hydrolase"/>
    <property type="match status" value="1"/>
</dbReference>
<dbReference type="Pfam" id="PF00561">
    <property type="entry name" value="Abhydrolase_1"/>
    <property type="match status" value="1"/>
</dbReference>
<dbReference type="Proteomes" id="UP000199323">
    <property type="component" value="Unassembled WGS sequence"/>
</dbReference>
<evidence type="ECO:0000313" key="2">
    <source>
        <dbReference type="EMBL" id="SFF94719.1"/>
    </source>
</evidence>
<organism evidence="2 3">
    <name type="scientific">Actinacidiphila alni</name>
    <dbReference type="NCBI Taxonomy" id="380248"/>
    <lineage>
        <taxon>Bacteria</taxon>
        <taxon>Bacillati</taxon>
        <taxon>Actinomycetota</taxon>
        <taxon>Actinomycetes</taxon>
        <taxon>Kitasatosporales</taxon>
        <taxon>Streptomycetaceae</taxon>
        <taxon>Actinacidiphila</taxon>
    </lineage>
</organism>
<keyword evidence="3" id="KW-1185">Reference proteome</keyword>
<dbReference type="SUPFAM" id="SSF53474">
    <property type="entry name" value="alpha/beta-Hydrolases"/>
    <property type="match status" value="1"/>
</dbReference>
<dbReference type="GO" id="GO:0047372">
    <property type="term" value="F:monoacylglycerol lipase activity"/>
    <property type="evidence" value="ECO:0007669"/>
    <property type="project" value="TreeGrafter"/>
</dbReference>
<gene>
    <name evidence="2" type="ORF">SAMN05216251_1439</name>
</gene>
<dbReference type="RefSeq" id="WP_093717880.1">
    <property type="nucleotide sequence ID" value="NZ_FONG01000043.1"/>
</dbReference>
<dbReference type="OrthoDB" id="334507at2"/>
<dbReference type="InterPro" id="IPR000073">
    <property type="entry name" value="AB_hydrolase_1"/>
</dbReference>
<dbReference type="EMBL" id="FONG01000043">
    <property type="protein sequence ID" value="SFF94719.1"/>
    <property type="molecule type" value="Genomic_DNA"/>
</dbReference>
<accession>A0A1I2MVN7</accession>
<reference evidence="2 3" key="1">
    <citation type="submission" date="2016-10" db="EMBL/GenBank/DDBJ databases">
        <authorList>
            <person name="de Groot N.N."/>
        </authorList>
    </citation>
    <scope>NUCLEOTIDE SEQUENCE [LARGE SCALE GENOMIC DNA]</scope>
    <source>
        <strain evidence="2 3">CGMCC 4.3510</strain>
    </source>
</reference>
<proteinExistence type="predicted"/>
<sequence length="294" mass="32361">MDGRQAAGGVPAGARQWIEESETLTTSAGHRIAYRRRGQGPAVLMLHGFPTWSYDYAEVAADLEADHHVVTLDFLGYGVSDKPDPYDYTVTESADIVEELVAHLSLGGVDLVVHDYGAIVGQELLDRRRHDALGFTVRSVTVLNCAIVYSAYRPTTLQKLLVKPVLGHFVASRVTPSRARAGLDAVRGTAKLTDAEFESLWLGMSRDNGHKLTYRLIRYNTERDLHHARWEAALREWDGPLHLMWGLADPVSGAHVLERARRLLPQARVTALADAGHFPQSESPRTVAAAIRGG</sequence>